<dbReference type="RefSeq" id="XP_016611758.1">
    <property type="nucleotide sequence ID" value="XM_016749507.1"/>
</dbReference>
<dbReference type="InParanoid" id="A0A0L0HS90"/>
<keyword evidence="3" id="KW-1185">Reference proteome</keyword>
<dbReference type="SUPFAM" id="SSF52317">
    <property type="entry name" value="Class I glutamine amidotransferase-like"/>
    <property type="match status" value="1"/>
</dbReference>
<dbReference type="Proteomes" id="UP000053201">
    <property type="component" value="Unassembled WGS sequence"/>
</dbReference>
<sequence length="478" mass="52605">MAPDIETIVLPSIPHKRLLLSKTTSPPFNYDPLRDPALREWFGRKGIKKMGLQNGWLIPQPSCTICDTKILPPLPHPCQECLRRYHPTCLPLRPLTSKIRKTLILTVLAHATLSVLVNHLRSNAFEVDIYNPHEIHITLEGLQQYSAILIIPYPGPPPPSTLTPLLNVYLESTNGGIVTTLHPHTHSILSPKVAPFVPGRIKHEPFLSVDKEDMHPLLEGVEEVGGAEWATYAVGVAKGRVVMRWANSVPLVTVLDNTLKGRVVWVNVMPVDKLRKGGQWVDFWDAKTATTPRLIANALRFASDPPYEECEKGFVCPDCKTQVKKRADTSTSLPSPPKKKASATQKTLHNRSVSSHLPSQPHTTHSCAFRSTQVVRKYKAKSKEESTVLPPIDTKSGTEQKRARPEGAGKAKRQPIFSQTTNEAPPDTFADLIDKEDDVAIPEGDVSEGGTVAAEPRNQENGNDGTGTEGFTNGILGD</sequence>
<gene>
    <name evidence="2" type="ORF">SPPG_01181</name>
</gene>
<protein>
    <submittedName>
        <fullName evidence="2">Uncharacterized protein</fullName>
    </submittedName>
</protein>
<dbReference type="VEuPathDB" id="FungiDB:SPPG_01181"/>
<dbReference type="OrthoDB" id="2157896at2759"/>
<dbReference type="InterPro" id="IPR029062">
    <property type="entry name" value="Class_I_gatase-like"/>
</dbReference>
<feature type="compositionally biased region" description="Basic and acidic residues" evidence="1">
    <location>
        <begin position="396"/>
        <end position="409"/>
    </location>
</feature>
<evidence type="ECO:0000256" key="1">
    <source>
        <dbReference type="SAM" id="MobiDB-lite"/>
    </source>
</evidence>
<feature type="region of interest" description="Disordered" evidence="1">
    <location>
        <begin position="327"/>
        <end position="478"/>
    </location>
</feature>
<evidence type="ECO:0000313" key="3">
    <source>
        <dbReference type="Proteomes" id="UP000053201"/>
    </source>
</evidence>
<evidence type="ECO:0000313" key="2">
    <source>
        <dbReference type="EMBL" id="KND03719.1"/>
    </source>
</evidence>
<dbReference type="EMBL" id="KQ257451">
    <property type="protein sequence ID" value="KND03719.1"/>
    <property type="molecule type" value="Genomic_DNA"/>
</dbReference>
<accession>A0A0L0HS90</accession>
<organism evidence="2 3">
    <name type="scientific">Spizellomyces punctatus (strain DAOM BR117)</name>
    <dbReference type="NCBI Taxonomy" id="645134"/>
    <lineage>
        <taxon>Eukaryota</taxon>
        <taxon>Fungi</taxon>
        <taxon>Fungi incertae sedis</taxon>
        <taxon>Chytridiomycota</taxon>
        <taxon>Chytridiomycota incertae sedis</taxon>
        <taxon>Chytridiomycetes</taxon>
        <taxon>Spizellomycetales</taxon>
        <taxon>Spizellomycetaceae</taxon>
        <taxon>Spizellomyces</taxon>
    </lineage>
</organism>
<name>A0A0L0HS90_SPIPD</name>
<dbReference type="GeneID" id="27684865"/>
<proteinExistence type="predicted"/>
<dbReference type="AlphaFoldDB" id="A0A0L0HS90"/>
<reference evidence="2 3" key="1">
    <citation type="submission" date="2009-08" db="EMBL/GenBank/DDBJ databases">
        <title>The Genome Sequence of Spizellomyces punctatus strain DAOM BR117.</title>
        <authorList>
            <consortium name="The Broad Institute Genome Sequencing Platform"/>
            <person name="Russ C."/>
            <person name="Cuomo C."/>
            <person name="Shea T."/>
            <person name="Young S.K."/>
            <person name="Zeng Q."/>
            <person name="Koehrsen M."/>
            <person name="Haas B."/>
            <person name="Borodovsky M."/>
            <person name="Guigo R."/>
            <person name="Alvarado L."/>
            <person name="Berlin A."/>
            <person name="Bochicchio J."/>
            <person name="Borenstein D."/>
            <person name="Chapman S."/>
            <person name="Chen Z."/>
            <person name="Engels R."/>
            <person name="Freedman E."/>
            <person name="Gellesch M."/>
            <person name="Goldberg J."/>
            <person name="Griggs A."/>
            <person name="Gujja S."/>
            <person name="Heiman D."/>
            <person name="Hepburn T."/>
            <person name="Howarth C."/>
            <person name="Jen D."/>
            <person name="Larson L."/>
            <person name="Lewis B."/>
            <person name="Mehta T."/>
            <person name="Park D."/>
            <person name="Pearson M."/>
            <person name="Roberts A."/>
            <person name="Saif S."/>
            <person name="Shenoy N."/>
            <person name="Sisk P."/>
            <person name="Stolte C."/>
            <person name="Sykes S."/>
            <person name="Thomson T."/>
            <person name="Walk T."/>
            <person name="White J."/>
            <person name="Yandava C."/>
            <person name="Burger G."/>
            <person name="Gray M.W."/>
            <person name="Holland P.W.H."/>
            <person name="King N."/>
            <person name="Lang F.B.F."/>
            <person name="Roger A.J."/>
            <person name="Ruiz-Trillo I."/>
            <person name="Lander E."/>
            <person name="Nusbaum C."/>
        </authorList>
    </citation>
    <scope>NUCLEOTIDE SEQUENCE [LARGE SCALE GENOMIC DNA]</scope>
    <source>
        <strain evidence="2 3">DAOM BR117</strain>
    </source>
</reference>
<feature type="compositionally biased region" description="Polar residues" evidence="1">
    <location>
        <begin position="342"/>
        <end position="374"/>
    </location>
</feature>